<dbReference type="RefSeq" id="WP_062648834.1">
    <property type="nucleotide sequence ID" value="NZ_LPUR01000001.1"/>
</dbReference>
<name>A0A135WJZ2_9FLAO</name>
<proteinExistence type="predicted"/>
<dbReference type="OrthoDB" id="1245295at2"/>
<dbReference type="AlphaFoldDB" id="A0A135WJZ2"/>
<reference evidence="2" key="1">
    <citation type="submission" date="2015-12" db="EMBL/GenBank/DDBJ databases">
        <title>Genome sequence of a biocontrol rhizobacterium Chryseobacterium kwangjuense strain KJ1R5 isolated from pepper (Capsicum annuum L.).</title>
        <authorList>
            <person name="Jeong J.-J."/>
            <person name="Park H."/>
            <person name="Mannaa M."/>
            <person name="Sang M.K."/>
            <person name="Choi I.-G."/>
            <person name="Kim K.D."/>
        </authorList>
    </citation>
    <scope>NUCLEOTIDE SEQUENCE [LARGE SCALE GENOMIC DNA]</scope>
    <source>
        <strain evidence="2">KJ1R5</strain>
    </source>
</reference>
<reference evidence="1 2" key="2">
    <citation type="journal article" date="2016" name="Genome Announc.">
        <title>Draft Genome Sequence of a Biocontrol Rhizobacterium, Chryseobacterium kwangjuense Strain KJ1R5, Isolated from Pepper (Capsicum annuum).</title>
        <authorList>
            <person name="Jeong J.J."/>
            <person name="Park H."/>
            <person name="Park B.H."/>
            <person name="Mannaa M."/>
            <person name="Sang M.K."/>
            <person name="Choi I.G."/>
            <person name="Kim K.D."/>
        </authorList>
    </citation>
    <scope>NUCLEOTIDE SEQUENCE [LARGE SCALE GENOMIC DNA]</scope>
    <source>
        <strain evidence="1 2">KJ1R5</strain>
    </source>
</reference>
<dbReference type="Proteomes" id="UP000070513">
    <property type="component" value="Unassembled WGS sequence"/>
</dbReference>
<protein>
    <submittedName>
        <fullName evidence="1">Uncharacterized protein</fullName>
    </submittedName>
</protein>
<dbReference type="EMBL" id="LPUR01000001">
    <property type="protein sequence ID" value="KXH85221.1"/>
    <property type="molecule type" value="Genomic_DNA"/>
</dbReference>
<organism evidence="1 2">
    <name type="scientific">Chryseobacterium kwangjuense</name>
    <dbReference type="NCBI Taxonomy" id="267125"/>
    <lineage>
        <taxon>Bacteria</taxon>
        <taxon>Pseudomonadati</taxon>
        <taxon>Bacteroidota</taxon>
        <taxon>Flavobacteriia</taxon>
        <taxon>Flavobacteriales</taxon>
        <taxon>Weeksellaceae</taxon>
        <taxon>Chryseobacterium group</taxon>
        <taxon>Chryseobacterium</taxon>
    </lineage>
</organism>
<evidence type="ECO:0000313" key="1">
    <source>
        <dbReference type="EMBL" id="KXH85221.1"/>
    </source>
</evidence>
<gene>
    <name evidence="1" type="ORF">AU378_05575</name>
</gene>
<evidence type="ECO:0000313" key="2">
    <source>
        <dbReference type="Proteomes" id="UP000070513"/>
    </source>
</evidence>
<accession>A0A135WJZ2</accession>
<comment type="caution">
    <text evidence="1">The sequence shown here is derived from an EMBL/GenBank/DDBJ whole genome shotgun (WGS) entry which is preliminary data.</text>
</comment>
<sequence>MERIDRKIYNSEKLLAVNSEIIDWNLEKRHGMQKWRAHDRYGFIELNLYELENYKNEINKGFPSDYCSNIDWKVDENIFPKELYHLHLEEMKDYADFIVSYISALKGKHLNFIFEITFAGFHIIDSFRKNTYGRALIEAVISCFNQESYNAGKSYKEKYHSPEEIEYQMSHYKND</sequence>